<proteinExistence type="predicted"/>
<accession>A0A926NQF6</accession>
<evidence type="ECO:0000313" key="2">
    <source>
        <dbReference type="Proteomes" id="UP000619078"/>
    </source>
</evidence>
<dbReference type="EMBL" id="JACWMX010000012">
    <property type="protein sequence ID" value="MBD1395436.1"/>
    <property type="molecule type" value="Genomic_DNA"/>
</dbReference>
<dbReference type="AlphaFoldDB" id="A0A926NQF6"/>
<comment type="caution">
    <text evidence="1">The sequence shown here is derived from an EMBL/GenBank/DDBJ whole genome shotgun (WGS) entry which is preliminary data.</text>
</comment>
<gene>
    <name evidence="1" type="ORF">IDJ76_20200</name>
</gene>
<evidence type="ECO:0000313" key="1">
    <source>
        <dbReference type="EMBL" id="MBD1395436.1"/>
    </source>
</evidence>
<sequence>MRERLVGLCRESPFTALASEATFAVTDDRLNQYAGRAVESRMRAASLLNIIEL</sequence>
<protein>
    <submittedName>
        <fullName evidence="1">Uncharacterized protein</fullName>
    </submittedName>
</protein>
<organism evidence="1 2">
    <name type="scientific">Mucilaginibacter glaciei</name>
    <dbReference type="NCBI Taxonomy" id="2772109"/>
    <lineage>
        <taxon>Bacteria</taxon>
        <taxon>Pseudomonadati</taxon>
        <taxon>Bacteroidota</taxon>
        <taxon>Sphingobacteriia</taxon>
        <taxon>Sphingobacteriales</taxon>
        <taxon>Sphingobacteriaceae</taxon>
        <taxon>Mucilaginibacter</taxon>
    </lineage>
</organism>
<dbReference type="Proteomes" id="UP000619078">
    <property type="component" value="Unassembled WGS sequence"/>
</dbReference>
<reference evidence="1" key="1">
    <citation type="submission" date="2020-09" db="EMBL/GenBank/DDBJ databases">
        <title>Novel species of Mucilaginibacter isolated from a glacier on the Tibetan Plateau.</title>
        <authorList>
            <person name="Liu Q."/>
            <person name="Xin Y.-H."/>
        </authorList>
    </citation>
    <scope>NUCLEOTIDE SEQUENCE</scope>
    <source>
        <strain evidence="1">ZB1P21</strain>
    </source>
</reference>
<keyword evidence="2" id="KW-1185">Reference proteome</keyword>
<name>A0A926NQF6_9SPHI</name>